<evidence type="ECO:0000313" key="3">
    <source>
        <dbReference type="Proteomes" id="UP000632454"/>
    </source>
</evidence>
<organism evidence="2 3">
    <name type="scientific">Williamsia phyllosphaerae</name>
    <dbReference type="NCBI Taxonomy" id="885042"/>
    <lineage>
        <taxon>Bacteria</taxon>
        <taxon>Bacillati</taxon>
        <taxon>Actinomycetota</taxon>
        <taxon>Actinomycetes</taxon>
        <taxon>Mycobacteriales</taxon>
        <taxon>Nocardiaceae</taxon>
        <taxon>Williamsia</taxon>
    </lineage>
</organism>
<evidence type="ECO:0000256" key="1">
    <source>
        <dbReference type="SAM" id="MobiDB-lite"/>
    </source>
</evidence>
<feature type="region of interest" description="Disordered" evidence="1">
    <location>
        <begin position="67"/>
        <end position="99"/>
    </location>
</feature>
<feature type="compositionally biased region" description="Polar residues" evidence="1">
    <location>
        <begin position="74"/>
        <end position="99"/>
    </location>
</feature>
<comment type="caution">
    <text evidence="2">The sequence shown here is derived from an EMBL/GenBank/DDBJ whole genome shotgun (WGS) entry which is preliminary data.</text>
</comment>
<proteinExistence type="predicted"/>
<dbReference type="EMBL" id="BMCS01000003">
    <property type="protein sequence ID" value="GGF38911.1"/>
    <property type="molecule type" value="Genomic_DNA"/>
</dbReference>
<accession>A0ABQ1V4Q2</accession>
<feature type="region of interest" description="Disordered" evidence="1">
    <location>
        <begin position="1"/>
        <end position="47"/>
    </location>
</feature>
<keyword evidence="3" id="KW-1185">Reference proteome</keyword>
<gene>
    <name evidence="2" type="ORF">GCM10007298_38250</name>
</gene>
<name>A0ABQ1V4Q2_9NOCA</name>
<protein>
    <submittedName>
        <fullName evidence="2">Uncharacterized protein</fullName>
    </submittedName>
</protein>
<dbReference type="Proteomes" id="UP000632454">
    <property type="component" value="Unassembled WGS sequence"/>
</dbReference>
<evidence type="ECO:0000313" key="2">
    <source>
        <dbReference type="EMBL" id="GGF38911.1"/>
    </source>
</evidence>
<reference evidence="3" key="1">
    <citation type="journal article" date="2019" name="Int. J. Syst. Evol. Microbiol.">
        <title>The Global Catalogue of Microorganisms (GCM) 10K type strain sequencing project: providing services to taxonomists for standard genome sequencing and annotation.</title>
        <authorList>
            <consortium name="The Broad Institute Genomics Platform"/>
            <consortium name="The Broad Institute Genome Sequencing Center for Infectious Disease"/>
            <person name="Wu L."/>
            <person name="Ma J."/>
        </authorList>
    </citation>
    <scope>NUCLEOTIDE SEQUENCE [LARGE SCALE GENOMIC DNA]</scope>
    <source>
        <strain evidence="3">CCM 7855</strain>
    </source>
</reference>
<sequence>MNPERSNELSDQMAHMLLPTPNTPSGGQGIRDDADWRGNTPYRPGTTSKIQVHLGAIDKLLMSTGGLIVPPSNAGRQPSVDQHQPQLNQDATDSASRLF</sequence>